<evidence type="ECO:0000256" key="6">
    <source>
        <dbReference type="SAM" id="MobiDB-lite"/>
    </source>
</evidence>
<feature type="domain" description="ETF-QO/FixX C-terminal" evidence="7">
    <location>
        <begin position="7"/>
        <end position="29"/>
    </location>
</feature>
<proteinExistence type="predicted"/>
<evidence type="ECO:0000313" key="9">
    <source>
        <dbReference type="Proteomes" id="UP001155820"/>
    </source>
</evidence>
<geneLocation type="plasmid" evidence="8">
    <name>unnamed5</name>
</geneLocation>
<evidence type="ECO:0000259" key="7">
    <source>
        <dbReference type="Pfam" id="PF05187"/>
    </source>
</evidence>
<feature type="region of interest" description="Disordered" evidence="6">
    <location>
        <begin position="1"/>
        <end position="32"/>
    </location>
</feature>
<evidence type="ECO:0000256" key="5">
    <source>
        <dbReference type="ARBA" id="ARBA00023014"/>
    </source>
</evidence>
<evidence type="ECO:0000256" key="3">
    <source>
        <dbReference type="ARBA" id="ARBA00022982"/>
    </source>
</evidence>
<protein>
    <submittedName>
        <fullName evidence="8">4Fe-4S dicluster domain-containing protein</fullName>
    </submittedName>
</protein>
<evidence type="ECO:0000256" key="4">
    <source>
        <dbReference type="ARBA" id="ARBA00023004"/>
    </source>
</evidence>
<dbReference type="EMBL" id="JABRWM010000005">
    <property type="protein sequence ID" value="NRF18398.1"/>
    <property type="molecule type" value="Genomic_DNA"/>
</dbReference>
<keyword evidence="5" id="KW-0411">Iron-sulfur</keyword>
<evidence type="ECO:0000256" key="2">
    <source>
        <dbReference type="ARBA" id="ARBA00022723"/>
    </source>
</evidence>
<accession>A0AA44IXE6</accession>
<dbReference type="AlphaFoldDB" id="A0AA44IXE6"/>
<dbReference type="GO" id="GO:0046872">
    <property type="term" value="F:metal ion binding"/>
    <property type="evidence" value="ECO:0007669"/>
    <property type="project" value="UniProtKB-KW"/>
</dbReference>
<dbReference type="Proteomes" id="UP001155820">
    <property type="component" value="Unassembled WGS sequence"/>
</dbReference>
<keyword evidence="8" id="KW-0614">Plasmid</keyword>
<comment type="caution">
    <text evidence="8">The sequence shown here is derived from an EMBL/GenBank/DDBJ whole genome shotgun (WGS) entry which is preliminary data.</text>
</comment>
<keyword evidence="1" id="KW-0813">Transport</keyword>
<evidence type="ECO:0000256" key="1">
    <source>
        <dbReference type="ARBA" id="ARBA00022448"/>
    </source>
</evidence>
<keyword evidence="3" id="KW-0249">Electron transport</keyword>
<keyword evidence="4" id="KW-0408">Iron</keyword>
<keyword evidence="9" id="KW-1185">Reference proteome</keyword>
<reference evidence="8" key="1">
    <citation type="submission" date="2019-07" db="EMBL/GenBank/DDBJ databases">
        <title>FDA dAtabase for Regulatory Grade micrObial Sequences (FDA-ARGOS): Supporting development and validation of Infectious Disease Dx tests.</title>
        <authorList>
            <person name="Bachman M."/>
            <person name="Young C."/>
            <person name="Tallon L."/>
            <person name="Sadzewicz L."/>
            <person name="Vavikolanu K."/>
            <person name="Mehta A."/>
            <person name="Aluvathingal J."/>
            <person name="Nadendla S."/>
            <person name="Nandy P."/>
            <person name="Geyer C."/>
            <person name="Yan Y."/>
            <person name="Sichtig H."/>
        </authorList>
    </citation>
    <scope>NUCLEOTIDE SEQUENCE</scope>
    <source>
        <strain evidence="8">FDAARGOS_618</strain>
        <plasmid evidence="8">unnamed5</plasmid>
    </source>
</reference>
<keyword evidence="2" id="KW-0479">Metal-binding</keyword>
<dbReference type="Pfam" id="PF05187">
    <property type="entry name" value="Fer4_ETF_QO"/>
    <property type="match status" value="1"/>
</dbReference>
<dbReference type="InterPro" id="IPR007859">
    <property type="entry name" value="ETF-QO/FixX_C"/>
</dbReference>
<organism evidence="8 9">
    <name type="scientific">Agrobacterium pusense</name>
    <dbReference type="NCBI Taxonomy" id="648995"/>
    <lineage>
        <taxon>Bacteria</taxon>
        <taxon>Pseudomonadati</taxon>
        <taxon>Pseudomonadota</taxon>
        <taxon>Alphaproteobacteria</taxon>
        <taxon>Hyphomicrobiales</taxon>
        <taxon>Rhizobiaceae</taxon>
        <taxon>Rhizobium/Agrobacterium group</taxon>
        <taxon>Agrobacterium</taxon>
    </lineage>
</organism>
<sequence length="32" mass="3573">MRRPSKSDIKDPNQNINWVPPQGGEGTAYANM</sequence>
<gene>
    <name evidence="8" type="ORF">FOB26_04655</name>
</gene>
<dbReference type="GO" id="GO:0051536">
    <property type="term" value="F:iron-sulfur cluster binding"/>
    <property type="evidence" value="ECO:0007669"/>
    <property type="project" value="UniProtKB-KW"/>
</dbReference>
<evidence type="ECO:0000313" key="8">
    <source>
        <dbReference type="EMBL" id="NRF18398.1"/>
    </source>
</evidence>
<feature type="compositionally biased region" description="Basic and acidic residues" evidence="6">
    <location>
        <begin position="1"/>
        <end position="11"/>
    </location>
</feature>
<name>A0AA44IXE6_9HYPH</name>